<keyword evidence="1" id="KW-0175">Coiled coil</keyword>
<name>A0A2T4ZHL8_9HYPH</name>
<evidence type="ECO:0000313" key="3">
    <source>
        <dbReference type="Proteomes" id="UP000241808"/>
    </source>
</evidence>
<dbReference type="OrthoDB" id="8001694at2"/>
<dbReference type="AlphaFoldDB" id="A0A2T4ZHL8"/>
<keyword evidence="3" id="KW-1185">Reference proteome</keyword>
<protein>
    <submittedName>
        <fullName evidence="2">Uncharacterized protein DUF4164</fullName>
    </submittedName>
</protein>
<dbReference type="Pfam" id="PF13747">
    <property type="entry name" value="DUF4164"/>
    <property type="match status" value="1"/>
</dbReference>
<accession>A0A2T4ZHL8</accession>
<reference evidence="2 3" key="1">
    <citation type="submission" date="2018-04" db="EMBL/GenBank/DDBJ databases">
        <title>Genomic Encyclopedia of Archaeal and Bacterial Type Strains, Phase II (KMG-II): from individual species to whole genera.</title>
        <authorList>
            <person name="Goeker M."/>
        </authorList>
    </citation>
    <scope>NUCLEOTIDE SEQUENCE [LARGE SCALE GENOMIC DNA]</scope>
    <source>
        <strain evidence="2 3">DSM 25521</strain>
    </source>
</reference>
<dbReference type="Proteomes" id="UP000241808">
    <property type="component" value="Unassembled WGS sequence"/>
</dbReference>
<sequence length="96" mass="10436">MGSTTGPSRLEASASRLKSALAALEIAVARKVEAERQQAVVQKQVDALQADRARLAEDLDRSADRVAGLESVNREVARRLDLTMDAIRGVLSRYES</sequence>
<gene>
    <name evidence="2" type="ORF">C8P69_101142</name>
</gene>
<feature type="coiled-coil region" evidence="1">
    <location>
        <begin position="17"/>
        <end position="65"/>
    </location>
</feature>
<evidence type="ECO:0000256" key="1">
    <source>
        <dbReference type="SAM" id="Coils"/>
    </source>
</evidence>
<organism evidence="2 3">
    <name type="scientific">Phreatobacter oligotrophus</name>
    <dbReference type="NCBI Taxonomy" id="1122261"/>
    <lineage>
        <taxon>Bacteria</taxon>
        <taxon>Pseudomonadati</taxon>
        <taxon>Pseudomonadota</taxon>
        <taxon>Alphaproteobacteria</taxon>
        <taxon>Hyphomicrobiales</taxon>
        <taxon>Phreatobacteraceae</taxon>
        <taxon>Phreatobacter</taxon>
    </lineage>
</organism>
<dbReference type="EMBL" id="PZZL01000001">
    <property type="protein sequence ID" value="PTM61474.1"/>
    <property type="molecule type" value="Genomic_DNA"/>
</dbReference>
<dbReference type="InterPro" id="IPR025310">
    <property type="entry name" value="DUF4164"/>
</dbReference>
<dbReference type="RefSeq" id="WP_108173944.1">
    <property type="nucleotide sequence ID" value="NZ_JAIESU010000029.1"/>
</dbReference>
<comment type="caution">
    <text evidence="2">The sequence shown here is derived from an EMBL/GenBank/DDBJ whole genome shotgun (WGS) entry which is preliminary data.</text>
</comment>
<evidence type="ECO:0000313" key="2">
    <source>
        <dbReference type="EMBL" id="PTM61474.1"/>
    </source>
</evidence>
<proteinExistence type="predicted"/>